<evidence type="ECO:0000313" key="2">
    <source>
        <dbReference type="Proteomes" id="UP001248581"/>
    </source>
</evidence>
<proteinExistence type="predicted"/>
<gene>
    <name evidence="1" type="ORF">RI845_18645</name>
</gene>
<sequence length="58" mass="7104">MDEAMQIVRDDIRFVKQDEAMQLYRGNLFQAKKNQRQGRWLEAYGEARKQKLLQQEFR</sequence>
<protein>
    <submittedName>
        <fullName evidence="1">Uncharacterized protein</fullName>
    </submittedName>
</protein>
<dbReference type="Proteomes" id="UP001248581">
    <property type="component" value="Chromosome"/>
</dbReference>
<name>A0ABY9TI78_9GAMM</name>
<dbReference type="EMBL" id="CP134146">
    <property type="protein sequence ID" value="WNC68521.1"/>
    <property type="molecule type" value="Genomic_DNA"/>
</dbReference>
<evidence type="ECO:0000313" key="1">
    <source>
        <dbReference type="EMBL" id="WNC68521.1"/>
    </source>
</evidence>
<organism evidence="1 2">
    <name type="scientific">Thalassotalea nanhaiensis</name>
    <dbReference type="NCBI Taxonomy" id="3065648"/>
    <lineage>
        <taxon>Bacteria</taxon>
        <taxon>Pseudomonadati</taxon>
        <taxon>Pseudomonadota</taxon>
        <taxon>Gammaproteobacteria</taxon>
        <taxon>Alteromonadales</taxon>
        <taxon>Colwelliaceae</taxon>
        <taxon>Thalassotalea</taxon>
    </lineage>
</organism>
<keyword evidence="2" id="KW-1185">Reference proteome</keyword>
<accession>A0ABY9TI78</accession>
<dbReference type="RefSeq" id="WP_348387677.1">
    <property type="nucleotide sequence ID" value="NZ_CP134146.1"/>
</dbReference>
<reference evidence="2" key="1">
    <citation type="submission" date="2023-09" db="EMBL/GenBank/DDBJ databases">
        <authorList>
            <person name="Li S."/>
            <person name="Li X."/>
            <person name="Zhang C."/>
            <person name="Zhao Z."/>
        </authorList>
    </citation>
    <scope>NUCLEOTIDE SEQUENCE [LARGE SCALE GENOMIC DNA]</scope>
    <source>
        <strain evidence="2">SQ345</strain>
    </source>
</reference>